<proteinExistence type="predicted"/>
<evidence type="ECO:0000313" key="3">
    <source>
        <dbReference type="Proteomes" id="UP000181980"/>
    </source>
</evidence>
<evidence type="ECO:0000256" key="1">
    <source>
        <dbReference type="SAM" id="MobiDB-lite"/>
    </source>
</evidence>
<dbReference type="InterPro" id="IPR019734">
    <property type="entry name" value="TPR_rpt"/>
</dbReference>
<dbReference type="STRING" id="561176.SAMN04488561_1915"/>
<gene>
    <name evidence="2" type="ORF">SAMN04488561_1915</name>
</gene>
<evidence type="ECO:0008006" key="4">
    <source>
        <dbReference type="Google" id="ProtNLM"/>
    </source>
</evidence>
<dbReference type="RefSeq" id="WP_069115230.1">
    <property type="nucleotide sequence ID" value="NZ_FNUC01000003.1"/>
</dbReference>
<evidence type="ECO:0000313" key="2">
    <source>
        <dbReference type="EMBL" id="SEE60288.1"/>
    </source>
</evidence>
<feature type="region of interest" description="Disordered" evidence="1">
    <location>
        <begin position="148"/>
        <end position="222"/>
    </location>
</feature>
<sequence>MTARAELGLGPAAPYGRGAPYGPRWAAHGRSLAAAAAELAAGRPDAAEAMLAGIRAATEGSDDAEGRDLRARTLHLLSMAADDRGDLPAALTLADESLALGGPATRAATLVNRAQTLERLGRSTDALRDLDAAAAAVGDLAAGGDPAAVGGPAGAGVDGGPERGSTHPSRPGGPPTVRARTDNIAQHDAVPADGPVPADVDGGPERGSTHPSRPGGPPTVRARTDNIAQHDAVPADGPVPAQGAAVAPAAEPPAVLVFALHNSRGVSLLSLGRAAEAEAALRRALAVAHERDPGLAGHAHANLAALAARVGDHEAAAQQLGLAADLHALTGDDAAHALARENQARQALGRGDLAAAERGFAAAQEAYERLGRVHDVAGCQVGRAAVALRRARPGAAQQLLSSAVTVLADAGDAAQLTECLLLQGDLTTVVQGFAAGEEVYLAARERCERLGLRHETARVDVRRAMIVAASTRITPRRKERVRRREAALGLVLPAALATDAIRYGFPAGPVRERWARSVAAPALTLAFELVTRLEWTALAFELVEHAAATVTLTPSAESPRLLDAVDAFAGHAWAALSAAATDGPGFAAPGTDRLALPPRLRMLPSGDGVLDGFIDAAEERYGFPVRSAEVVPAW</sequence>
<name>A0A1H5K8D2_9ACTN</name>
<accession>A0A1H5K8D2</accession>
<dbReference type="OrthoDB" id="3952776at2"/>
<dbReference type="Proteomes" id="UP000181980">
    <property type="component" value="Unassembled WGS sequence"/>
</dbReference>
<organism evidence="2 3">
    <name type="scientific">Jiangella alba</name>
    <dbReference type="NCBI Taxonomy" id="561176"/>
    <lineage>
        <taxon>Bacteria</taxon>
        <taxon>Bacillati</taxon>
        <taxon>Actinomycetota</taxon>
        <taxon>Actinomycetes</taxon>
        <taxon>Jiangellales</taxon>
        <taxon>Jiangellaceae</taxon>
        <taxon>Jiangella</taxon>
    </lineage>
</organism>
<reference evidence="3" key="1">
    <citation type="submission" date="2016-10" db="EMBL/GenBank/DDBJ databases">
        <authorList>
            <person name="Varghese N."/>
            <person name="Submissions S."/>
        </authorList>
    </citation>
    <scope>NUCLEOTIDE SEQUENCE [LARGE SCALE GENOMIC DNA]</scope>
    <source>
        <strain evidence="3">DSM 45237</strain>
    </source>
</reference>
<dbReference type="EMBL" id="FNUC01000003">
    <property type="protein sequence ID" value="SEE60288.1"/>
    <property type="molecule type" value="Genomic_DNA"/>
</dbReference>
<dbReference type="InterPro" id="IPR011990">
    <property type="entry name" value="TPR-like_helical_dom_sf"/>
</dbReference>
<dbReference type="Gene3D" id="1.25.40.10">
    <property type="entry name" value="Tetratricopeptide repeat domain"/>
    <property type="match status" value="2"/>
</dbReference>
<dbReference type="PANTHER" id="PTHR47691">
    <property type="entry name" value="REGULATOR-RELATED"/>
    <property type="match status" value="1"/>
</dbReference>
<keyword evidence="3" id="KW-1185">Reference proteome</keyword>
<dbReference type="AlphaFoldDB" id="A0A1H5K8D2"/>
<protein>
    <recommendedName>
        <fullName evidence="4">Tetratricopeptide repeat-containing protein</fullName>
    </recommendedName>
</protein>
<dbReference type="PANTHER" id="PTHR47691:SF3">
    <property type="entry name" value="HTH-TYPE TRANSCRIPTIONAL REGULATOR RV0890C-RELATED"/>
    <property type="match status" value="1"/>
</dbReference>
<dbReference type="SMART" id="SM00028">
    <property type="entry name" value="TPR"/>
    <property type="match status" value="2"/>
</dbReference>
<dbReference type="SUPFAM" id="SSF48452">
    <property type="entry name" value="TPR-like"/>
    <property type="match status" value="1"/>
</dbReference>